<dbReference type="InterPro" id="IPR019775">
    <property type="entry name" value="WD40_repeat_CS"/>
</dbReference>
<dbReference type="Pfam" id="PF00400">
    <property type="entry name" value="WD40"/>
    <property type="match status" value="2"/>
</dbReference>
<protein>
    <recommendedName>
        <fullName evidence="5">F-box domain-containing protein</fullName>
    </recommendedName>
</protein>
<dbReference type="PANTHER" id="PTHR19855">
    <property type="entry name" value="WD40 REPEAT PROTEIN 12, 37"/>
    <property type="match status" value="1"/>
</dbReference>
<evidence type="ECO:0000256" key="1">
    <source>
        <dbReference type="ARBA" id="ARBA00022574"/>
    </source>
</evidence>
<accession>A0ABD0L8F2</accession>
<dbReference type="InterPro" id="IPR036047">
    <property type="entry name" value="F-box-like_dom_sf"/>
</dbReference>
<dbReference type="PROSITE" id="PS00678">
    <property type="entry name" value="WD_REPEATS_1"/>
    <property type="match status" value="1"/>
</dbReference>
<dbReference type="Gene3D" id="2.130.10.10">
    <property type="entry name" value="YVTN repeat-like/Quinoprotein amine dehydrogenase"/>
    <property type="match status" value="1"/>
</dbReference>
<feature type="region of interest" description="Disordered" evidence="4">
    <location>
        <begin position="1"/>
        <end position="71"/>
    </location>
</feature>
<dbReference type="Gene3D" id="1.20.1280.50">
    <property type="match status" value="1"/>
</dbReference>
<dbReference type="InterPro" id="IPR001810">
    <property type="entry name" value="F-box_dom"/>
</dbReference>
<dbReference type="SUPFAM" id="SSF81383">
    <property type="entry name" value="F-box domain"/>
    <property type="match status" value="1"/>
</dbReference>
<proteinExistence type="predicted"/>
<dbReference type="PANTHER" id="PTHR19855:SF34">
    <property type="entry name" value="F-BOX_WD REPEAT-CONTAINING PROTEIN 9"/>
    <property type="match status" value="1"/>
</dbReference>
<name>A0ABD0L8F2_9CAEN</name>
<evidence type="ECO:0000313" key="6">
    <source>
        <dbReference type="EMBL" id="KAK7495839.1"/>
    </source>
</evidence>
<evidence type="ECO:0000313" key="7">
    <source>
        <dbReference type="Proteomes" id="UP001519460"/>
    </source>
</evidence>
<organism evidence="6 7">
    <name type="scientific">Batillaria attramentaria</name>
    <dbReference type="NCBI Taxonomy" id="370345"/>
    <lineage>
        <taxon>Eukaryota</taxon>
        <taxon>Metazoa</taxon>
        <taxon>Spiralia</taxon>
        <taxon>Lophotrochozoa</taxon>
        <taxon>Mollusca</taxon>
        <taxon>Gastropoda</taxon>
        <taxon>Caenogastropoda</taxon>
        <taxon>Sorbeoconcha</taxon>
        <taxon>Cerithioidea</taxon>
        <taxon>Batillariidae</taxon>
        <taxon>Batillaria</taxon>
    </lineage>
</organism>
<dbReference type="AlphaFoldDB" id="A0ABD0L8F2"/>
<evidence type="ECO:0000256" key="4">
    <source>
        <dbReference type="SAM" id="MobiDB-lite"/>
    </source>
</evidence>
<dbReference type="Proteomes" id="UP001519460">
    <property type="component" value="Unassembled WGS sequence"/>
</dbReference>
<gene>
    <name evidence="6" type="ORF">BaRGS_00012829</name>
</gene>
<dbReference type="SUPFAM" id="SSF50978">
    <property type="entry name" value="WD40 repeat-like"/>
    <property type="match status" value="1"/>
</dbReference>
<dbReference type="InterPro" id="IPR036322">
    <property type="entry name" value="WD40_repeat_dom_sf"/>
</dbReference>
<dbReference type="EMBL" id="JACVVK020000071">
    <property type="protein sequence ID" value="KAK7495839.1"/>
    <property type="molecule type" value="Genomic_DNA"/>
</dbReference>
<dbReference type="PROSITE" id="PS50082">
    <property type="entry name" value="WD_REPEATS_2"/>
    <property type="match status" value="1"/>
</dbReference>
<feature type="repeat" description="WD" evidence="3">
    <location>
        <begin position="259"/>
        <end position="298"/>
    </location>
</feature>
<feature type="domain" description="F-box" evidence="5">
    <location>
        <begin position="113"/>
        <end position="160"/>
    </location>
</feature>
<keyword evidence="2" id="KW-0677">Repeat</keyword>
<dbReference type="InterPro" id="IPR015943">
    <property type="entry name" value="WD40/YVTN_repeat-like_dom_sf"/>
</dbReference>
<sequence length="501" mass="56498">MATEEAQKDMSNNCSTDQSRTMTSSPQTPPSDFVCSAISPPRRSADGTNTSPRNFEGNADVPIGDAALTGPVDRDMFDSPSDMPYDETDLLSETSMTDGATADDSVCSESDVIISLDTVPVEILLHICDFLEAGVIINTLTKVCQAFQILFTDEIYWRTRMARRWPRKYPPVPYEVESWQDACVERERSHRAWSDSDEHYEHFTFSDNLFAAVDVVHLMQNGSLLAAGSRDRYLTLLNLTKYDSQRPETKKEMKLHSINKAHTGWIWCMASLDSYLYTGSWDTRIKVWDLEREMETVSSYKCKSAVLDLHVEENFLVAGAFDRKVYFLDPRQGNFVAIKRWHRQPVLCVAGDDRYIVTGSEDKTFSVYDRRAAAVFKVLQMESYPLDASYHSNQLWFGDKDGQLNLIDTSLGKFELVQRYNIGHTDKMTGVVHTQGAIFTASNDSSIRVLEPSLEPQLITSLQKHSSGVAGIDYQNGVLASAGCDITVGIWRPKNDWGWKS</sequence>
<keyword evidence="1 3" id="KW-0853">WD repeat</keyword>
<dbReference type="InterPro" id="IPR001680">
    <property type="entry name" value="WD40_rpt"/>
</dbReference>
<feature type="compositionally biased region" description="Polar residues" evidence="4">
    <location>
        <begin position="9"/>
        <end position="26"/>
    </location>
</feature>
<evidence type="ECO:0000256" key="2">
    <source>
        <dbReference type="ARBA" id="ARBA00022737"/>
    </source>
</evidence>
<dbReference type="SMART" id="SM00320">
    <property type="entry name" value="WD40"/>
    <property type="match status" value="6"/>
</dbReference>
<reference evidence="6 7" key="1">
    <citation type="journal article" date="2023" name="Sci. Data">
        <title>Genome assembly of the Korean intertidal mud-creeper Batillaria attramentaria.</title>
        <authorList>
            <person name="Patra A.K."/>
            <person name="Ho P.T."/>
            <person name="Jun S."/>
            <person name="Lee S.J."/>
            <person name="Kim Y."/>
            <person name="Won Y.J."/>
        </authorList>
    </citation>
    <scope>NUCLEOTIDE SEQUENCE [LARGE SCALE GENOMIC DNA]</scope>
    <source>
        <strain evidence="6">Wonlab-2016</strain>
    </source>
</reference>
<evidence type="ECO:0000256" key="3">
    <source>
        <dbReference type="PROSITE-ProRule" id="PRU00221"/>
    </source>
</evidence>
<dbReference type="PROSITE" id="PS50181">
    <property type="entry name" value="FBOX"/>
    <property type="match status" value="1"/>
</dbReference>
<evidence type="ECO:0000259" key="5">
    <source>
        <dbReference type="PROSITE" id="PS50181"/>
    </source>
</evidence>
<keyword evidence="7" id="KW-1185">Reference proteome</keyword>
<comment type="caution">
    <text evidence="6">The sequence shown here is derived from an EMBL/GenBank/DDBJ whole genome shotgun (WGS) entry which is preliminary data.</text>
</comment>